<sequence length="296" mass="33056">MNDTQSSELQLPQTCISTERRPVYIYPGDGRFGADDLMLSQFDQVFCSDTAHEIQRHGMVWMRRLMIILSDAPIFPAAKVFYYAFHYVPDEEPESAANDLASSDLHIVSSQYQAKAESMSKAWETIKLASVFFIGIKHNLMTAPSLRNSSAAPVILQIQPVYMNVVPRALIVASGLLAMASLVSGHLYVQANDRFMQTRVMNERWRKAANNSGDTFWTLVALPFAFILWSAVFFLGTVGYFVWGIAFALNSIADEATQAKGVQYGELVVSATFVTSIPIYAFYKIYNVMTELHGNG</sequence>
<feature type="transmembrane region" description="Helical" evidence="1">
    <location>
        <begin position="216"/>
        <end position="243"/>
    </location>
</feature>
<organism evidence="2 3">
    <name type="scientific">Psilocybe cyanescens</name>
    <dbReference type="NCBI Taxonomy" id="93625"/>
    <lineage>
        <taxon>Eukaryota</taxon>
        <taxon>Fungi</taxon>
        <taxon>Dikarya</taxon>
        <taxon>Basidiomycota</taxon>
        <taxon>Agaricomycotina</taxon>
        <taxon>Agaricomycetes</taxon>
        <taxon>Agaricomycetidae</taxon>
        <taxon>Agaricales</taxon>
        <taxon>Agaricineae</taxon>
        <taxon>Strophariaceae</taxon>
        <taxon>Psilocybe</taxon>
    </lineage>
</organism>
<evidence type="ECO:0000313" key="3">
    <source>
        <dbReference type="Proteomes" id="UP000283269"/>
    </source>
</evidence>
<dbReference type="Proteomes" id="UP000283269">
    <property type="component" value="Unassembled WGS sequence"/>
</dbReference>
<keyword evidence="3" id="KW-1185">Reference proteome</keyword>
<keyword evidence="1" id="KW-1133">Transmembrane helix</keyword>
<feature type="transmembrane region" description="Helical" evidence="1">
    <location>
        <begin position="263"/>
        <end position="283"/>
    </location>
</feature>
<feature type="transmembrane region" description="Helical" evidence="1">
    <location>
        <begin position="169"/>
        <end position="189"/>
    </location>
</feature>
<reference evidence="2 3" key="1">
    <citation type="journal article" date="2018" name="Evol. Lett.">
        <title>Horizontal gene cluster transfer increased hallucinogenic mushroom diversity.</title>
        <authorList>
            <person name="Reynolds H.T."/>
            <person name="Vijayakumar V."/>
            <person name="Gluck-Thaler E."/>
            <person name="Korotkin H.B."/>
            <person name="Matheny P.B."/>
            <person name="Slot J.C."/>
        </authorList>
    </citation>
    <scope>NUCLEOTIDE SEQUENCE [LARGE SCALE GENOMIC DNA]</scope>
    <source>
        <strain evidence="2 3">2631</strain>
    </source>
</reference>
<dbReference type="InParanoid" id="A0A409XDR1"/>
<comment type="caution">
    <text evidence="2">The sequence shown here is derived from an EMBL/GenBank/DDBJ whole genome shotgun (WGS) entry which is preliminary data.</text>
</comment>
<feature type="transmembrane region" description="Helical" evidence="1">
    <location>
        <begin position="65"/>
        <end position="85"/>
    </location>
</feature>
<evidence type="ECO:0000313" key="2">
    <source>
        <dbReference type="EMBL" id="PPQ88923.1"/>
    </source>
</evidence>
<dbReference type="EMBL" id="NHYD01001992">
    <property type="protein sequence ID" value="PPQ88923.1"/>
    <property type="molecule type" value="Genomic_DNA"/>
</dbReference>
<protein>
    <submittedName>
        <fullName evidence="2">Uncharacterized protein</fullName>
    </submittedName>
</protein>
<dbReference type="AlphaFoldDB" id="A0A409XDR1"/>
<dbReference type="OrthoDB" id="3103998at2759"/>
<proteinExistence type="predicted"/>
<keyword evidence="1" id="KW-0472">Membrane</keyword>
<keyword evidence="1" id="KW-0812">Transmembrane</keyword>
<accession>A0A409XDR1</accession>
<gene>
    <name evidence="2" type="ORF">CVT25_009158</name>
</gene>
<evidence type="ECO:0000256" key="1">
    <source>
        <dbReference type="SAM" id="Phobius"/>
    </source>
</evidence>
<name>A0A409XDR1_PSICY</name>